<feature type="region of interest" description="Disordered" evidence="10">
    <location>
        <begin position="1"/>
        <end position="28"/>
    </location>
</feature>
<keyword evidence="6" id="KW-0653">Protein transport</keyword>
<keyword evidence="4" id="KW-1003">Cell membrane</keyword>
<keyword evidence="5 11" id="KW-0812">Transmembrane</keyword>
<evidence type="ECO:0000256" key="7">
    <source>
        <dbReference type="ARBA" id="ARBA00022989"/>
    </source>
</evidence>
<evidence type="ECO:0000256" key="5">
    <source>
        <dbReference type="ARBA" id="ARBA00022692"/>
    </source>
</evidence>
<keyword evidence="13" id="KW-1185">Reference proteome</keyword>
<evidence type="ECO:0000256" key="8">
    <source>
        <dbReference type="ARBA" id="ARBA00023010"/>
    </source>
</evidence>
<dbReference type="GO" id="GO:0005886">
    <property type="term" value="C:plasma membrane"/>
    <property type="evidence" value="ECO:0007669"/>
    <property type="project" value="UniProtKB-SubCell"/>
</dbReference>
<keyword evidence="8" id="KW-0811">Translocation</keyword>
<evidence type="ECO:0000256" key="4">
    <source>
        <dbReference type="ARBA" id="ARBA00022475"/>
    </source>
</evidence>
<evidence type="ECO:0000256" key="11">
    <source>
        <dbReference type="SAM" id="Phobius"/>
    </source>
</evidence>
<sequence length="177" mass="19599">MRTLPEQARDTGRARAPPRGERPRPQYPGAKCVVARNGTLVNEFAPECLDTKDCLLMDLLVFLPLLIIMGAFMFFASRRQKKAMQATIDLHNSLQVGDRIHTTSGLQGTITGIGEDYVDLEIAPGVVTTWMKLAVRDRITDDDTDAEDEYDDLEDSGDDLGARSSATEISDRPNTKE</sequence>
<evidence type="ECO:0000256" key="6">
    <source>
        <dbReference type="ARBA" id="ARBA00022927"/>
    </source>
</evidence>
<evidence type="ECO:0000256" key="2">
    <source>
        <dbReference type="ARBA" id="ARBA00006742"/>
    </source>
</evidence>
<feature type="transmembrane region" description="Helical" evidence="11">
    <location>
        <begin position="59"/>
        <end position="76"/>
    </location>
</feature>
<evidence type="ECO:0000256" key="1">
    <source>
        <dbReference type="ARBA" id="ARBA00004162"/>
    </source>
</evidence>
<dbReference type="InterPro" id="IPR003849">
    <property type="entry name" value="Preprotein_translocase_YajC"/>
</dbReference>
<gene>
    <name evidence="12" type="ORF">MPOR_28870</name>
</gene>
<dbReference type="KEGG" id="mpof:MPOR_28870"/>
<dbReference type="AlphaFoldDB" id="A0A6N4VB65"/>
<dbReference type="PANTHER" id="PTHR33909:SF1">
    <property type="entry name" value="SEC TRANSLOCON ACCESSORY COMPLEX SUBUNIT YAJC"/>
    <property type="match status" value="1"/>
</dbReference>
<dbReference type="Pfam" id="PF02699">
    <property type="entry name" value="YajC"/>
    <property type="match status" value="1"/>
</dbReference>
<comment type="subcellular location">
    <subcellularLocation>
        <location evidence="1">Cell membrane</location>
        <topology evidence="1">Single-pass membrane protein</topology>
    </subcellularLocation>
</comment>
<evidence type="ECO:0008006" key="14">
    <source>
        <dbReference type="Google" id="ProtNLM"/>
    </source>
</evidence>
<comment type="similarity">
    <text evidence="2">Belongs to the YajC family.</text>
</comment>
<keyword evidence="9 11" id="KW-0472">Membrane</keyword>
<keyword evidence="3" id="KW-0813">Transport</keyword>
<proteinExistence type="inferred from homology"/>
<dbReference type="NCBIfam" id="TIGR00739">
    <property type="entry name" value="yajC"/>
    <property type="match status" value="1"/>
</dbReference>
<keyword evidence="7 11" id="KW-1133">Transmembrane helix</keyword>
<dbReference type="PANTHER" id="PTHR33909">
    <property type="entry name" value="SEC TRANSLOCON ACCESSORY COMPLEX SUBUNIT YAJC"/>
    <property type="match status" value="1"/>
</dbReference>
<name>A0A6N4VB65_9MYCO</name>
<evidence type="ECO:0000256" key="10">
    <source>
        <dbReference type="SAM" id="MobiDB-lite"/>
    </source>
</evidence>
<dbReference type="Proteomes" id="UP000466785">
    <property type="component" value="Chromosome"/>
</dbReference>
<accession>A0A6N4VB65</accession>
<dbReference type="EMBL" id="AP022570">
    <property type="protein sequence ID" value="BBX51861.1"/>
    <property type="molecule type" value="Genomic_DNA"/>
</dbReference>
<dbReference type="GO" id="GO:0015031">
    <property type="term" value="P:protein transport"/>
    <property type="evidence" value="ECO:0007669"/>
    <property type="project" value="UniProtKB-KW"/>
</dbReference>
<dbReference type="PRINTS" id="PR01853">
    <property type="entry name" value="YAJCTRNLCASE"/>
</dbReference>
<organism evidence="12 13">
    <name type="scientific">Mycolicibacterium poriferae</name>
    <dbReference type="NCBI Taxonomy" id="39694"/>
    <lineage>
        <taxon>Bacteria</taxon>
        <taxon>Bacillati</taxon>
        <taxon>Actinomycetota</taxon>
        <taxon>Actinomycetes</taxon>
        <taxon>Mycobacteriales</taxon>
        <taxon>Mycobacteriaceae</taxon>
        <taxon>Mycolicibacterium</taxon>
    </lineage>
</organism>
<evidence type="ECO:0000313" key="12">
    <source>
        <dbReference type="EMBL" id="BBX51861.1"/>
    </source>
</evidence>
<feature type="region of interest" description="Disordered" evidence="10">
    <location>
        <begin position="143"/>
        <end position="177"/>
    </location>
</feature>
<evidence type="ECO:0000313" key="13">
    <source>
        <dbReference type="Proteomes" id="UP000466785"/>
    </source>
</evidence>
<evidence type="ECO:0000256" key="9">
    <source>
        <dbReference type="ARBA" id="ARBA00023136"/>
    </source>
</evidence>
<reference evidence="12 13" key="1">
    <citation type="journal article" date="2019" name="Emerg. Microbes Infect.">
        <title>Comprehensive subspecies identification of 175 nontuberculous mycobacteria species based on 7547 genomic profiles.</title>
        <authorList>
            <person name="Matsumoto Y."/>
            <person name="Kinjo T."/>
            <person name="Motooka D."/>
            <person name="Nabeya D."/>
            <person name="Jung N."/>
            <person name="Uechi K."/>
            <person name="Horii T."/>
            <person name="Iida T."/>
            <person name="Fujita J."/>
            <person name="Nakamura S."/>
        </authorList>
    </citation>
    <scope>NUCLEOTIDE SEQUENCE [LARGE SCALE GENOMIC DNA]</scope>
    <source>
        <strain evidence="12 13">JCM 12603</strain>
    </source>
</reference>
<feature type="compositionally biased region" description="Basic and acidic residues" evidence="10">
    <location>
        <begin position="7"/>
        <end position="24"/>
    </location>
</feature>
<evidence type="ECO:0000256" key="3">
    <source>
        <dbReference type="ARBA" id="ARBA00022448"/>
    </source>
</evidence>
<protein>
    <recommendedName>
        <fullName evidence="14">Preprotein translocase subunit YajC</fullName>
    </recommendedName>
</protein>
<feature type="compositionally biased region" description="Acidic residues" evidence="10">
    <location>
        <begin position="143"/>
        <end position="158"/>
    </location>
</feature>
<dbReference type="SMART" id="SM01323">
    <property type="entry name" value="YajC"/>
    <property type="match status" value="1"/>
</dbReference>